<dbReference type="GO" id="GO:0046872">
    <property type="term" value="F:metal ion binding"/>
    <property type="evidence" value="ECO:0007669"/>
    <property type="project" value="UniProtKB-KW"/>
</dbReference>
<comment type="cofactor">
    <cofactor evidence="1">
        <name>Mn(2+)</name>
        <dbReference type="ChEBI" id="CHEBI:29035"/>
    </cofactor>
</comment>
<dbReference type="AlphaFoldDB" id="A0A238XVY7"/>
<dbReference type="InterPro" id="IPR015797">
    <property type="entry name" value="NUDIX_hydrolase-like_dom_sf"/>
</dbReference>
<gene>
    <name evidence="8" type="ORF">SAMN06265360_112136</name>
</gene>
<dbReference type="OrthoDB" id="7183442at2"/>
<dbReference type="CDD" id="cd18870">
    <property type="entry name" value="NUDIX_AcylCoAdiphos_Nudt19"/>
    <property type="match status" value="1"/>
</dbReference>
<dbReference type="Gene3D" id="3.90.79.10">
    <property type="entry name" value="Nucleoside Triphosphate Pyrophosphohydrolase"/>
    <property type="match status" value="1"/>
</dbReference>
<evidence type="ECO:0000256" key="6">
    <source>
        <dbReference type="ARBA" id="ARBA00023211"/>
    </source>
</evidence>
<keyword evidence="6" id="KW-0464">Manganese</keyword>
<dbReference type="PANTHER" id="PTHR12318">
    <property type="entry name" value="TESTOSTERONE-REGULATED PROTEIN RP2"/>
    <property type="match status" value="1"/>
</dbReference>
<organism evidence="8 9">
    <name type="scientific">Haloechinothrix alba</name>
    <dbReference type="NCBI Taxonomy" id="664784"/>
    <lineage>
        <taxon>Bacteria</taxon>
        <taxon>Bacillati</taxon>
        <taxon>Actinomycetota</taxon>
        <taxon>Actinomycetes</taxon>
        <taxon>Pseudonocardiales</taxon>
        <taxon>Pseudonocardiaceae</taxon>
        <taxon>Haloechinothrix</taxon>
    </lineage>
</organism>
<dbReference type="PANTHER" id="PTHR12318:SF0">
    <property type="entry name" value="ACYL-COENZYME A DIPHOSPHATASE NUDT19"/>
    <property type="match status" value="1"/>
</dbReference>
<reference evidence="9" key="1">
    <citation type="submission" date="2017-06" db="EMBL/GenBank/DDBJ databases">
        <authorList>
            <person name="Varghese N."/>
            <person name="Submissions S."/>
        </authorList>
    </citation>
    <scope>NUCLEOTIDE SEQUENCE [LARGE SCALE GENOMIC DNA]</scope>
    <source>
        <strain evidence="9">DSM 45207</strain>
    </source>
</reference>
<keyword evidence="9" id="KW-1185">Reference proteome</keyword>
<evidence type="ECO:0000256" key="4">
    <source>
        <dbReference type="ARBA" id="ARBA00022801"/>
    </source>
</evidence>
<evidence type="ECO:0000256" key="3">
    <source>
        <dbReference type="ARBA" id="ARBA00022723"/>
    </source>
</evidence>
<evidence type="ECO:0000313" key="8">
    <source>
        <dbReference type="EMBL" id="SNR63087.1"/>
    </source>
</evidence>
<keyword evidence="4" id="KW-0378">Hydrolase</keyword>
<sequence length="261" mass="27974">MTGERGRDHGGGVPIRPAATVILLRDGDSGVEVFLQHRVASMDFAGGMTVFPGGGVDQRDSESSVAWQGPEPVEWGAELDCDASLARALVCAAVRETFEESGVLLAGHADGTVVTDTGPYAAARQALVTRELSLAAFLAETGLVLRADLLRPWSHWLTPEGESRRYDTRFFLAALPEGQLADGATSEAAGSGWQRPADALDDARDGRTMMLPPTWSNLADLVDVPSVADALAARRRVERVTPRLVRDDEGIRLVIDGQEWS</sequence>
<evidence type="ECO:0000256" key="1">
    <source>
        <dbReference type="ARBA" id="ARBA00001936"/>
    </source>
</evidence>
<dbReference type="GO" id="GO:0016818">
    <property type="term" value="F:hydrolase activity, acting on acid anhydrides, in phosphorus-containing anhydrides"/>
    <property type="evidence" value="ECO:0007669"/>
    <property type="project" value="InterPro"/>
</dbReference>
<evidence type="ECO:0000313" key="9">
    <source>
        <dbReference type="Proteomes" id="UP000198348"/>
    </source>
</evidence>
<dbReference type="InterPro" id="IPR000086">
    <property type="entry name" value="NUDIX_hydrolase_dom"/>
</dbReference>
<name>A0A238XVY7_9PSEU</name>
<evidence type="ECO:0000256" key="2">
    <source>
        <dbReference type="ARBA" id="ARBA00001946"/>
    </source>
</evidence>
<keyword evidence="5" id="KW-0460">Magnesium</keyword>
<feature type="domain" description="Nudix hydrolase" evidence="7">
    <location>
        <begin position="14"/>
        <end position="216"/>
    </location>
</feature>
<keyword evidence="3" id="KW-0479">Metal-binding</keyword>
<evidence type="ECO:0000256" key="5">
    <source>
        <dbReference type="ARBA" id="ARBA00022842"/>
    </source>
</evidence>
<dbReference type="PROSITE" id="PS51462">
    <property type="entry name" value="NUDIX"/>
    <property type="match status" value="1"/>
</dbReference>
<dbReference type="Proteomes" id="UP000198348">
    <property type="component" value="Unassembled WGS sequence"/>
</dbReference>
<dbReference type="EMBL" id="FZNW01000012">
    <property type="protein sequence ID" value="SNR63087.1"/>
    <property type="molecule type" value="Genomic_DNA"/>
</dbReference>
<evidence type="ECO:0000259" key="7">
    <source>
        <dbReference type="PROSITE" id="PS51462"/>
    </source>
</evidence>
<protein>
    <recommendedName>
        <fullName evidence="7">Nudix hydrolase domain-containing protein</fullName>
    </recommendedName>
</protein>
<proteinExistence type="predicted"/>
<dbReference type="InterPro" id="IPR039121">
    <property type="entry name" value="NUDT19"/>
</dbReference>
<dbReference type="RefSeq" id="WP_089301918.1">
    <property type="nucleotide sequence ID" value="NZ_FZNW01000012.1"/>
</dbReference>
<dbReference type="SUPFAM" id="SSF55811">
    <property type="entry name" value="Nudix"/>
    <property type="match status" value="1"/>
</dbReference>
<accession>A0A238XVY7</accession>
<comment type="cofactor">
    <cofactor evidence="2">
        <name>Mg(2+)</name>
        <dbReference type="ChEBI" id="CHEBI:18420"/>
    </cofactor>
</comment>